<organism evidence="1">
    <name type="scientific">Brugia malayi</name>
    <name type="common">Filarial nematode worm</name>
    <dbReference type="NCBI Taxonomy" id="6279"/>
    <lineage>
        <taxon>Eukaryota</taxon>
        <taxon>Metazoa</taxon>
        <taxon>Ecdysozoa</taxon>
        <taxon>Nematoda</taxon>
        <taxon>Chromadorea</taxon>
        <taxon>Rhabditida</taxon>
        <taxon>Spirurina</taxon>
        <taxon>Spiruromorpha</taxon>
        <taxon>Filarioidea</taxon>
        <taxon>Onchocercidae</taxon>
        <taxon>Brugia</taxon>
    </lineage>
</organism>
<dbReference type="AlphaFoldDB" id="A0A1I9GA46"/>
<accession>A0A1I9GA46</accession>
<dbReference type="EMBL" id="LN860335">
    <property type="protein sequence ID" value="CDQ07493.1"/>
    <property type="molecule type" value="Genomic_DNA"/>
</dbReference>
<reference evidence="1" key="2">
    <citation type="submission" date="2012-12" db="EMBL/GenBank/DDBJ databases">
        <authorList>
            <consortium name="WormBase Consortium"/>
            <person name="Ghedin E."/>
            <person name="Paulini M."/>
        </authorList>
    </citation>
    <scope>NUCLEOTIDE SEQUENCE</scope>
    <source>
        <strain evidence="1">FR3</strain>
    </source>
</reference>
<proteinExistence type="predicted"/>
<sequence length="102" mass="10925">MGKALVSQSQGLRARELSQHLTGCSIWESGPSASAGQHSGAGFGVMGVHWESYKEKCWRAHPGGGDKGESMGQPALLSPRLSSRFQSWPIPTSVSSVKDWDI</sequence>
<protein>
    <submittedName>
        <fullName evidence="1">Bm11785</fullName>
    </submittedName>
</protein>
<evidence type="ECO:0000313" key="1">
    <source>
        <dbReference type="EMBL" id="CDQ07493.1"/>
    </source>
</evidence>
<name>A0A1I9GA46_BRUMA</name>
<reference evidence="1" key="1">
    <citation type="journal article" date="2007" name="Science">
        <title>Draft genome of the filarial nematode parasite Brugia malayi.</title>
        <authorList>
            <person name="Ghedin E."/>
            <person name="Wang S."/>
            <person name="Spiro D."/>
            <person name="Caler E."/>
            <person name="Zhao Q."/>
            <person name="Crabtree J."/>
            <person name="Allen J.E."/>
            <person name="Delcher A.L."/>
            <person name="Guiliano D.B."/>
            <person name="Miranda-Saavedra D."/>
            <person name="Angiuoli S.V."/>
            <person name="Creasy T."/>
            <person name="Amedeo P."/>
            <person name="Haas B."/>
            <person name="El-Sayed N.M."/>
            <person name="Wortman J.R."/>
            <person name="Feldblyum T."/>
            <person name="Tallon L."/>
            <person name="Schatz M."/>
            <person name="Shumway M."/>
            <person name="Koo H."/>
            <person name="Salzberg S.L."/>
            <person name="Schobel S."/>
            <person name="Pertea M."/>
            <person name="Pop M."/>
            <person name="White O."/>
            <person name="Barton G.J."/>
            <person name="Carlow C.K."/>
            <person name="Crawford M.J."/>
            <person name="Daub J."/>
            <person name="Dimmic M.W."/>
            <person name="Estes C.F."/>
            <person name="Foster J.M."/>
            <person name="Ganatra M."/>
            <person name="Gregory W.F."/>
            <person name="Johnson N.M."/>
            <person name="Jin J."/>
            <person name="Komuniecki R."/>
            <person name="Korf I."/>
            <person name="Kumar S."/>
            <person name="Laney S."/>
            <person name="Li B.W."/>
            <person name="Li W."/>
            <person name="Lindblom T.H."/>
            <person name="Lustigman S."/>
            <person name="Ma D."/>
            <person name="Maina C.V."/>
            <person name="Martin D.M."/>
            <person name="McCarter J.P."/>
            <person name="McReynolds L."/>
            <person name="Mitreva M."/>
            <person name="Nutman T.B."/>
            <person name="Parkinson J."/>
            <person name="Peregrin-Alvarez J.M."/>
            <person name="Poole C."/>
            <person name="Ren Q."/>
            <person name="Saunders L."/>
            <person name="Sluder A.E."/>
            <person name="Smith K."/>
            <person name="Stanke M."/>
            <person name="Unnasch T.R."/>
            <person name="Ware J."/>
            <person name="Wei A.D."/>
            <person name="Weil G."/>
            <person name="Williams D.J."/>
            <person name="Zhang Y."/>
            <person name="Williams S.A."/>
            <person name="Fraser-Liggett C."/>
            <person name="Slatko B."/>
            <person name="Blaxter M.L."/>
            <person name="Scott A.L."/>
        </authorList>
    </citation>
    <scope>NUCLEOTIDE SEQUENCE</scope>
    <source>
        <strain evidence="1">FR3</strain>
    </source>
</reference>
<gene>
    <name evidence="1" type="primary">Bm11785</name>
    <name evidence="1" type="ORF">BM_Bm11785</name>
</gene>